<dbReference type="Proteomes" id="UP001500141">
    <property type="component" value="Unassembled WGS sequence"/>
</dbReference>
<dbReference type="RefSeq" id="WP_264541935.1">
    <property type="nucleotide sequence ID" value="NZ_BAABIP010000010.1"/>
</dbReference>
<keyword evidence="2" id="KW-1185">Reference proteome</keyword>
<evidence type="ECO:0000313" key="2">
    <source>
        <dbReference type="Proteomes" id="UP001500141"/>
    </source>
</evidence>
<organism evidence="1 2">
    <name type="scientific">Flavobacterium hankyongi</name>
    <dbReference type="NCBI Taxonomy" id="1176532"/>
    <lineage>
        <taxon>Bacteria</taxon>
        <taxon>Pseudomonadati</taxon>
        <taxon>Bacteroidota</taxon>
        <taxon>Flavobacteriia</taxon>
        <taxon>Flavobacteriales</taxon>
        <taxon>Flavobacteriaceae</taxon>
        <taxon>Flavobacterium</taxon>
    </lineage>
</organism>
<protein>
    <recommendedName>
        <fullName evidence="3">DUF4142 domain-containing protein</fullName>
    </recommendedName>
</protein>
<reference evidence="2" key="1">
    <citation type="journal article" date="2019" name="Int. J. Syst. Evol. Microbiol.">
        <title>The Global Catalogue of Microorganisms (GCM) 10K type strain sequencing project: providing services to taxonomists for standard genome sequencing and annotation.</title>
        <authorList>
            <consortium name="The Broad Institute Genomics Platform"/>
            <consortium name="The Broad Institute Genome Sequencing Center for Infectious Disease"/>
            <person name="Wu L."/>
            <person name="Ma J."/>
        </authorList>
    </citation>
    <scope>NUCLEOTIDE SEQUENCE [LARGE SCALE GENOMIC DNA]</scope>
    <source>
        <strain evidence="2">JCM 18198</strain>
    </source>
</reference>
<dbReference type="EMBL" id="BAABIP010000010">
    <property type="protein sequence ID" value="GAA4764758.1"/>
    <property type="molecule type" value="Genomic_DNA"/>
</dbReference>
<accession>A0ABP8ZSM6</accession>
<evidence type="ECO:0008006" key="3">
    <source>
        <dbReference type="Google" id="ProtNLM"/>
    </source>
</evidence>
<name>A0ABP8ZSM6_9FLAO</name>
<proteinExistence type="predicted"/>
<sequence length="190" mass="22048">MKSSIILFILFALTTNTSCSQQKNSENLYLKNSVEYSIENVSNSINPLIKKINILLNDGEIDNLSMNEYYNCKKTLKAQNEFLNELVEVDNEIKLKESTIKYLETVEKILDSFILPIIKHLNEPNQNEIFDAEKLKEGLLLIEKSVKETSELSNNLDKFCEKYKLARKMSDFEKKDLSQKIENLKSKLKN</sequence>
<gene>
    <name evidence="1" type="ORF">GCM10023230_12820</name>
</gene>
<comment type="caution">
    <text evidence="1">The sequence shown here is derived from an EMBL/GenBank/DDBJ whole genome shotgun (WGS) entry which is preliminary data.</text>
</comment>
<evidence type="ECO:0000313" key="1">
    <source>
        <dbReference type="EMBL" id="GAA4764758.1"/>
    </source>
</evidence>